<dbReference type="SUPFAM" id="SSF47819">
    <property type="entry name" value="HRDC-like"/>
    <property type="match status" value="1"/>
</dbReference>
<keyword evidence="2" id="KW-0472">Membrane</keyword>
<keyword evidence="2" id="KW-1133">Transmembrane helix</keyword>
<dbReference type="RefSeq" id="WP_019246708.1">
    <property type="nucleotide sequence ID" value="NZ_CAPH01000018.1"/>
</dbReference>
<dbReference type="InterPro" id="IPR027417">
    <property type="entry name" value="P-loop_NTPase"/>
</dbReference>
<dbReference type="InterPro" id="IPR002121">
    <property type="entry name" value="HRDC_dom"/>
</dbReference>
<dbReference type="InterPro" id="IPR029491">
    <property type="entry name" value="Helicase_HTH"/>
</dbReference>
<dbReference type="Pfam" id="PF14493">
    <property type="entry name" value="HTH_40"/>
    <property type="match status" value="1"/>
</dbReference>
<dbReference type="CDD" id="cd18809">
    <property type="entry name" value="SF1_C_RecD"/>
    <property type="match status" value="1"/>
</dbReference>
<dbReference type="InterPro" id="IPR051055">
    <property type="entry name" value="PIF1_helicase"/>
</dbReference>
<dbReference type="SMART" id="SM00341">
    <property type="entry name" value="HRDC"/>
    <property type="match status" value="1"/>
</dbReference>
<feature type="domain" description="HRDC" evidence="3">
    <location>
        <begin position="620"/>
        <end position="700"/>
    </location>
</feature>
<dbReference type="GeneID" id="82891662"/>
<dbReference type="Proteomes" id="UP001059295">
    <property type="component" value="Chromosome"/>
</dbReference>
<keyword evidence="5" id="KW-1185">Reference proteome</keyword>
<keyword evidence="2" id="KW-0812">Transmembrane</keyword>
<dbReference type="SUPFAM" id="SSF52540">
    <property type="entry name" value="P-loop containing nucleoside triphosphate hydrolases"/>
    <property type="match status" value="2"/>
</dbReference>
<reference evidence="4" key="1">
    <citation type="journal article" date="2022" name="Cell">
        <title>Design, construction, and in vivo augmentation of a complex gut microbiome.</title>
        <authorList>
            <person name="Cheng A.G."/>
            <person name="Ho P.Y."/>
            <person name="Aranda-Diaz A."/>
            <person name="Jain S."/>
            <person name="Yu F.B."/>
            <person name="Meng X."/>
            <person name="Wang M."/>
            <person name="Iakiviak M."/>
            <person name="Nagashima K."/>
            <person name="Zhao A."/>
            <person name="Murugkar P."/>
            <person name="Patil A."/>
            <person name="Atabakhsh K."/>
            <person name="Weakley A."/>
            <person name="Yan J."/>
            <person name="Brumbaugh A.R."/>
            <person name="Higginbottom S."/>
            <person name="Dimas A."/>
            <person name="Shiver A.L."/>
            <person name="Deutschbauer A."/>
            <person name="Neff N."/>
            <person name="Sonnenburg J.L."/>
            <person name="Huang K.C."/>
            <person name="Fischbach M.A."/>
        </authorList>
    </citation>
    <scope>NUCLEOTIDE SEQUENCE</scope>
    <source>
        <strain evidence="4">AP11</strain>
    </source>
</reference>
<dbReference type="Pfam" id="PF00570">
    <property type="entry name" value="HRDC"/>
    <property type="match status" value="1"/>
</dbReference>
<evidence type="ECO:0000313" key="5">
    <source>
        <dbReference type="Proteomes" id="UP001059295"/>
    </source>
</evidence>
<dbReference type="Gene3D" id="2.30.30.940">
    <property type="match status" value="1"/>
</dbReference>
<sequence length="840" mass="93991">MENPELELARRFVERTATSVFLTGKAGTGKTTFLRELRARSPKRMIVLAPTGVAAINAGGVTIHSFFQLAFAPYVPESERGIAPDRPREAVRFSRQKIAIIKSIDLLVIDEISMVRADVLDAVSDVLRRFRDRRKPFGGVQLLLIGDVRQLAPVVRDEEWALLRTFYDSPFFFDSKALKQTDYVGIELQRVYRQSDGRFVELLNRVRDGRVDRNVLDELNRRYVPGFRPGDDEGYITLTSHNHTADAINERRLAELDAPSHTFEAEIEGAFPEYLYPTHPSLMLKKGAQVMFVKNDPSPEKRYYNGRIGTVTALDENRVEVLPRGESVPIAVEPAEWTNAKYVIDPDSKEISERIEGRFVQYPLRTAWAITIHKSQGLTFDRAVIDAAASFSHGQVYVALSRCRSLDGLVLSSPLDERCIVGDPTVQGFCERVSSERPDGTELERRSRAYYRDLLLELFDFDSLGASLRRLGDFVAEHFGKLYPKLALQWQQGTAEFGASVTDVARRFRLQLESLLRSDESERLRERVVKGAAYFAEQCGRVVAPLIEASYVETDSKETRKALAGLLDLSGERLRVKTATLEAASGGFDVFRHLEARARVAAEGAAARTKKETKATAGEDVLHPELFERLRLWRREQAAEAGVPAYVVMSQQALLGIANLLPGSSAELGRIKGVGPKLVERYGEQVLSIVALYRAERGDDLDFEVRRQASEASDRESPRTESGAEKERRTGGRTSKTREDTRLATLRLLEEGLDVPAIARERGLRPMTVTRHIADLIGQGVLRAERFLPSDKIETIARYLGDHPGETLTRVCEALGGDVSFRDVLYVRSSLSCDSDTADG</sequence>
<dbReference type="InterPro" id="IPR010997">
    <property type="entry name" value="HRDC-like_sf"/>
</dbReference>
<evidence type="ECO:0000259" key="3">
    <source>
        <dbReference type="PROSITE" id="PS50967"/>
    </source>
</evidence>
<dbReference type="Pfam" id="PF05970">
    <property type="entry name" value="PIF1"/>
    <property type="match status" value="1"/>
</dbReference>
<dbReference type="Gene3D" id="3.40.50.300">
    <property type="entry name" value="P-loop containing nucleotide triphosphate hydrolases"/>
    <property type="match status" value="2"/>
</dbReference>
<feature type="region of interest" description="Disordered" evidence="1">
    <location>
        <begin position="707"/>
        <end position="741"/>
    </location>
</feature>
<name>A0ABY5UX43_9BACT</name>
<dbReference type="EMBL" id="CP102294">
    <property type="protein sequence ID" value="UWN56592.1"/>
    <property type="molecule type" value="Genomic_DNA"/>
</dbReference>
<dbReference type="PANTHER" id="PTHR47642">
    <property type="entry name" value="ATP-DEPENDENT DNA HELICASE"/>
    <property type="match status" value="1"/>
</dbReference>
<dbReference type="InterPro" id="IPR044876">
    <property type="entry name" value="HRDC_dom_sf"/>
</dbReference>
<organism evidence="4 5">
    <name type="scientific">Alistipes ihumii AP11</name>
    <dbReference type="NCBI Taxonomy" id="1211813"/>
    <lineage>
        <taxon>Bacteria</taxon>
        <taxon>Pseudomonadati</taxon>
        <taxon>Bacteroidota</taxon>
        <taxon>Bacteroidia</taxon>
        <taxon>Bacteroidales</taxon>
        <taxon>Rikenellaceae</taxon>
        <taxon>Alistipes</taxon>
    </lineage>
</organism>
<accession>A0ABY5UX43</accession>
<dbReference type="PANTHER" id="PTHR47642:SF5">
    <property type="entry name" value="ATP-DEPENDENT DNA HELICASE"/>
    <property type="match status" value="1"/>
</dbReference>
<dbReference type="InterPro" id="IPR010285">
    <property type="entry name" value="DNA_helicase_pif1-like_DEAD"/>
</dbReference>
<proteinExistence type="predicted"/>
<dbReference type="Gene3D" id="1.10.150.80">
    <property type="entry name" value="HRDC domain"/>
    <property type="match status" value="1"/>
</dbReference>
<evidence type="ECO:0000256" key="1">
    <source>
        <dbReference type="SAM" id="MobiDB-lite"/>
    </source>
</evidence>
<protein>
    <submittedName>
        <fullName evidence="4">AAA family ATPase</fullName>
    </submittedName>
</protein>
<evidence type="ECO:0000256" key="2">
    <source>
        <dbReference type="SAM" id="Phobius"/>
    </source>
</evidence>
<feature type="transmembrane region" description="Helical" evidence="2">
    <location>
        <begin position="45"/>
        <end position="67"/>
    </location>
</feature>
<dbReference type="PROSITE" id="PS50967">
    <property type="entry name" value="HRDC"/>
    <property type="match status" value="1"/>
</dbReference>
<gene>
    <name evidence="4" type="ORF">NQ491_07970</name>
</gene>
<evidence type="ECO:0000313" key="4">
    <source>
        <dbReference type="EMBL" id="UWN56592.1"/>
    </source>
</evidence>